<accession>A0A0C9VIL7</accession>
<keyword evidence="4" id="KW-1185">Reference proteome</keyword>
<feature type="region of interest" description="Disordered" evidence="2">
    <location>
        <begin position="139"/>
        <end position="191"/>
    </location>
</feature>
<keyword evidence="1" id="KW-0175">Coiled coil</keyword>
<feature type="region of interest" description="Disordered" evidence="2">
    <location>
        <begin position="644"/>
        <end position="709"/>
    </location>
</feature>
<gene>
    <name evidence="3" type="ORF">M422DRAFT_260328</name>
</gene>
<evidence type="ECO:0000313" key="3">
    <source>
        <dbReference type="EMBL" id="KIJ37166.1"/>
    </source>
</evidence>
<feature type="compositionally biased region" description="Polar residues" evidence="2">
    <location>
        <begin position="24"/>
        <end position="48"/>
    </location>
</feature>
<feature type="coiled-coil region" evidence="1">
    <location>
        <begin position="326"/>
        <end position="353"/>
    </location>
</feature>
<evidence type="ECO:0000256" key="1">
    <source>
        <dbReference type="SAM" id="Coils"/>
    </source>
</evidence>
<protein>
    <submittedName>
        <fullName evidence="3">Uncharacterized protein</fullName>
    </submittedName>
</protein>
<evidence type="ECO:0000313" key="4">
    <source>
        <dbReference type="Proteomes" id="UP000054279"/>
    </source>
</evidence>
<feature type="compositionally biased region" description="Polar residues" evidence="2">
    <location>
        <begin position="677"/>
        <end position="700"/>
    </location>
</feature>
<sequence>MSHARGHRRVRVEAIPAADVGDSEPTTGLTMRDLTNSTYRSVDPQQSPRMLPSEHPEDPHATAYGSQTAVGSSRLSEWTAFMNRMSPRMKELLLVPVNQAPGKTLEPGNNRAHDRAAAQAATQRIIDQTAMMGSAPVAGAEERARTTHSHVPGDRHTRTPLSRNITEDIPRTARGEQNESSQPRRGREAHTVYARDTPEVQVRDPSRARLTRDICMQANSSESTRLRHDTSPITTRRELLSGNTRDRPSLSAQRGIQGIPESIECSRCSITEQQSIDMNALREEIKNTISATIKDKLRSDADSVTTVSHTISALDANAQYWSDLSNKATRHSHRALELQLKLAEEKVNNLLHEEAPEEALLEAAREARNIRFQLDQNRRLREAGLMPEQQVQFSATTGRNVYSPSRNYGVNPINEAHTPQPEGNAPSVRQGTPALSISAQLDGAVVDMTSEYSGIQQMVWQAVQNASHEEEPEKSFLAKAGVKMGSPPTYSSERNLEKFENWVVSVLRYMSMYNLLGPRAGKVQLQFLGQCLTDEAQEWFYRQVERFDREIKHWDLESVMMGLQKWFMPTLSLNKVAGGYDRLMQGSMTYDHATTASAFMDALKPDIRDAVLRKGFTAEFNKIDELVEQAVTLDNAKHYTSGYNSNLSSSYANRTTSSAEHSRAQHTTTSNKSSNTHAGTSNQHKSGSNPVQNRTTTQLLSAGGGGCKK</sequence>
<name>A0A0C9VIL7_SPHS4</name>
<dbReference type="EMBL" id="KN837171">
    <property type="protein sequence ID" value="KIJ37166.1"/>
    <property type="molecule type" value="Genomic_DNA"/>
</dbReference>
<proteinExistence type="predicted"/>
<feature type="compositionally biased region" description="Low complexity" evidence="2">
    <location>
        <begin position="667"/>
        <end position="676"/>
    </location>
</feature>
<feature type="compositionally biased region" description="Polar residues" evidence="2">
    <location>
        <begin position="644"/>
        <end position="659"/>
    </location>
</feature>
<feature type="compositionally biased region" description="Basic and acidic residues" evidence="2">
    <location>
        <begin position="140"/>
        <end position="157"/>
    </location>
</feature>
<feature type="region of interest" description="Disordered" evidence="2">
    <location>
        <begin position="20"/>
        <end position="71"/>
    </location>
</feature>
<organism evidence="3 4">
    <name type="scientific">Sphaerobolus stellatus (strain SS14)</name>
    <dbReference type="NCBI Taxonomy" id="990650"/>
    <lineage>
        <taxon>Eukaryota</taxon>
        <taxon>Fungi</taxon>
        <taxon>Dikarya</taxon>
        <taxon>Basidiomycota</taxon>
        <taxon>Agaricomycotina</taxon>
        <taxon>Agaricomycetes</taxon>
        <taxon>Phallomycetidae</taxon>
        <taxon>Geastrales</taxon>
        <taxon>Sphaerobolaceae</taxon>
        <taxon>Sphaerobolus</taxon>
    </lineage>
</organism>
<dbReference type="AlphaFoldDB" id="A0A0C9VIL7"/>
<feature type="compositionally biased region" description="Basic and acidic residues" evidence="2">
    <location>
        <begin position="165"/>
        <end position="177"/>
    </location>
</feature>
<evidence type="ECO:0000256" key="2">
    <source>
        <dbReference type="SAM" id="MobiDB-lite"/>
    </source>
</evidence>
<dbReference type="Proteomes" id="UP000054279">
    <property type="component" value="Unassembled WGS sequence"/>
</dbReference>
<dbReference type="OrthoDB" id="3051962at2759"/>
<reference evidence="3 4" key="1">
    <citation type="submission" date="2014-06" db="EMBL/GenBank/DDBJ databases">
        <title>Evolutionary Origins and Diversification of the Mycorrhizal Mutualists.</title>
        <authorList>
            <consortium name="DOE Joint Genome Institute"/>
            <consortium name="Mycorrhizal Genomics Consortium"/>
            <person name="Kohler A."/>
            <person name="Kuo A."/>
            <person name="Nagy L.G."/>
            <person name="Floudas D."/>
            <person name="Copeland A."/>
            <person name="Barry K.W."/>
            <person name="Cichocki N."/>
            <person name="Veneault-Fourrey C."/>
            <person name="LaButti K."/>
            <person name="Lindquist E.A."/>
            <person name="Lipzen A."/>
            <person name="Lundell T."/>
            <person name="Morin E."/>
            <person name="Murat C."/>
            <person name="Riley R."/>
            <person name="Ohm R."/>
            <person name="Sun H."/>
            <person name="Tunlid A."/>
            <person name="Henrissat B."/>
            <person name="Grigoriev I.V."/>
            <person name="Hibbett D.S."/>
            <person name="Martin F."/>
        </authorList>
    </citation>
    <scope>NUCLEOTIDE SEQUENCE [LARGE SCALE GENOMIC DNA]</scope>
    <source>
        <strain evidence="3 4">SS14</strain>
    </source>
</reference>
<dbReference type="HOGENOM" id="CLU_012886_1_1_1"/>